<sequence length="97" mass="11146">MLVSSPNSLSFVTITLRISANDFRDTLLLPTTILMHPRPFTFNGVRTRVAVLGREALYSINHLKKFWFISQPGMKNMFILDSIQIMNANVFFGHIKF</sequence>
<proteinExistence type="predicted"/>
<evidence type="ECO:0000313" key="1">
    <source>
        <dbReference type="EMBL" id="RZB48141.1"/>
    </source>
</evidence>
<accession>A0A445FH60</accession>
<gene>
    <name evidence="1" type="ORF">D0Y65_051612</name>
</gene>
<dbReference type="Proteomes" id="UP000289340">
    <property type="component" value="Chromosome 19"/>
</dbReference>
<reference evidence="1 2" key="1">
    <citation type="submission" date="2018-09" db="EMBL/GenBank/DDBJ databases">
        <title>A high-quality reference genome of wild soybean provides a powerful tool to mine soybean genomes.</title>
        <authorList>
            <person name="Xie M."/>
            <person name="Chung C.Y.L."/>
            <person name="Li M.-W."/>
            <person name="Wong F.-L."/>
            <person name="Chan T.-F."/>
            <person name="Lam H.-M."/>
        </authorList>
    </citation>
    <scope>NUCLEOTIDE SEQUENCE [LARGE SCALE GENOMIC DNA]</scope>
    <source>
        <strain evidence="2">cv. W05</strain>
        <tissue evidence="1">Hypocotyl of etiolated seedlings</tissue>
    </source>
</reference>
<name>A0A445FH60_GLYSO</name>
<keyword evidence="2" id="KW-1185">Reference proteome</keyword>
<dbReference type="AlphaFoldDB" id="A0A445FH60"/>
<comment type="caution">
    <text evidence="1">The sequence shown here is derived from an EMBL/GenBank/DDBJ whole genome shotgun (WGS) entry which is preliminary data.</text>
</comment>
<organism evidence="1 2">
    <name type="scientific">Glycine soja</name>
    <name type="common">Wild soybean</name>
    <dbReference type="NCBI Taxonomy" id="3848"/>
    <lineage>
        <taxon>Eukaryota</taxon>
        <taxon>Viridiplantae</taxon>
        <taxon>Streptophyta</taxon>
        <taxon>Embryophyta</taxon>
        <taxon>Tracheophyta</taxon>
        <taxon>Spermatophyta</taxon>
        <taxon>Magnoliopsida</taxon>
        <taxon>eudicotyledons</taxon>
        <taxon>Gunneridae</taxon>
        <taxon>Pentapetalae</taxon>
        <taxon>rosids</taxon>
        <taxon>fabids</taxon>
        <taxon>Fabales</taxon>
        <taxon>Fabaceae</taxon>
        <taxon>Papilionoideae</taxon>
        <taxon>50 kb inversion clade</taxon>
        <taxon>NPAAA clade</taxon>
        <taxon>indigoferoid/millettioid clade</taxon>
        <taxon>Phaseoleae</taxon>
        <taxon>Glycine</taxon>
        <taxon>Glycine subgen. Soja</taxon>
    </lineage>
</organism>
<evidence type="ECO:0000313" key="2">
    <source>
        <dbReference type="Proteomes" id="UP000289340"/>
    </source>
</evidence>
<protein>
    <submittedName>
        <fullName evidence="1">Uncharacterized protein</fullName>
    </submittedName>
</protein>
<dbReference type="EMBL" id="QZWG01000019">
    <property type="protein sequence ID" value="RZB48141.1"/>
    <property type="molecule type" value="Genomic_DNA"/>
</dbReference>